<organism evidence="6 7">
    <name type="scientific">Candidatus Enterocloster faecavium</name>
    <dbReference type="NCBI Taxonomy" id="2838560"/>
    <lineage>
        <taxon>Bacteria</taxon>
        <taxon>Bacillati</taxon>
        <taxon>Bacillota</taxon>
        <taxon>Clostridia</taxon>
        <taxon>Lachnospirales</taxon>
        <taxon>Lachnospiraceae</taxon>
        <taxon>Enterocloster</taxon>
    </lineage>
</organism>
<dbReference type="FunFam" id="1.20.1090.10:FF:000001">
    <property type="entry name" value="Aldehyde-alcohol dehydrogenase"/>
    <property type="match status" value="1"/>
</dbReference>
<evidence type="ECO:0000313" key="6">
    <source>
        <dbReference type="EMBL" id="HJB07020.1"/>
    </source>
</evidence>
<feature type="domain" description="Alcohol dehydrogenase iron-type/glycerol dehydrogenase GldA" evidence="4">
    <location>
        <begin position="9"/>
        <end position="177"/>
    </location>
</feature>
<dbReference type="AlphaFoldDB" id="A0A9D2L6S6"/>
<dbReference type="GO" id="GO:0004022">
    <property type="term" value="F:alcohol dehydrogenase (NAD+) activity"/>
    <property type="evidence" value="ECO:0007669"/>
    <property type="project" value="TreeGrafter"/>
</dbReference>
<dbReference type="SUPFAM" id="SSF56796">
    <property type="entry name" value="Dehydroquinate synthase-like"/>
    <property type="match status" value="1"/>
</dbReference>
<dbReference type="CDD" id="cd08551">
    <property type="entry name" value="Fe-ADH"/>
    <property type="match status" value="1"/>
</dbReference>
<dbReference type="PROSITE" id="PS00060">
    <property type="entry name" value="ADH_IRON_2"/>
    <property type="match status" value="1"/>
</dbReference>
<keyword evidence="3" id="KW-0520">NAD</keyword>
<dbReference type="GO" id="GO:0046872">
    <property type="term" value="F:metal ion binding"/>
    <property type="evidence" value="ECO:0007669"/>
    <property type="project" value="InterPro"/>
</dbReference>
<dbReference type="PANTHER" id="PTHR11496:SF102">
    <property type="entry name" value="ALCOHOL DEHYDROGENASE 4"/>
    <property type="match status" value="1"/>
</dbReference>
<dbReference type="PANTHER" id="PTHR11496">
    <property type="entry name" value="ALCOHOL DEHYDROGENASE"/>
    <property type="match status" value="1"/>
</dbReference>
<keyword evidence="2" id="KW-0560">Oxidoreductase</keyword>
<dbReference type="Gene3D" id="1.20.1090.10">
    <property type="entry name" value="Dehydroquinate synthase-like - alpha domain"/>
    <property type="match status" value="1"/>
</dbReference>
<dbReference type="EMBL" id="DWYS01000052">
    <property type="protein sequence ID" value="HJB07020.1"/>
    <property type="molecule type" value="Genomic_DNA"/>
</dbReference>
<evidence type="ECO:0000259" key="4">
    <source>
        <dbReference type="Pfam" id="PF00465"/>
    </source>
</evidence>
<gene>
    <name evidence="6" type="ORF">H9716_04070</name>
</gene>
<comment type="caution">
    <text evidence="6">The sequence shown here is derived from an EMBL/GenBank/DDBJ whole genome shotgun (WGS) entry which is preliminary data.</text>
</comment>
<proteinExistence type="inferred from homology"/>
<dbReference type="Gene3D" id="3.40.50.1970">
    <property type="match status" value="1"/>
</dbReference>
<dbReference type="InterPro" id="IPR001670">
    <property type="entry name" value="ADH_Fe/GldA"/>
</dbReference>
<evidence type="ECO:0000256" key="3">
    <source>
        <dbReference type="ARBA" id="ARBA00023027"/>
    </source>
</evidence>
<dbReference type="FunFam" id="3.40.50.1970:FF:000003">
    <property type="entry name" value="Alcohol dehydrogenase, iron-containing"/>
    <property type="match status" value="1"/>
</dbReference>
<reference evidence="6" key="2">
    <citation type="submission" date="2021-04" db="EMBL/GenBank/DDBJ databases">
        <authorList>
            <person name="Gilroy R."/>
        </authorList>
    </citation>
    <scope>NUCLEOTIDE SEQUENCE</scope>
    <source>
        <strain evidence="6">CHK188-4685</strain>
    </source>
</reference>
<evidence type="ECO:0000256" key="2">
    <source>
        <dbReference type="ARBA" id="ARBA00023002"/>
    </source>
</evidence>
<comment type="similarity">
    <text evidence="1">Belongs to the iron-containing alcohol dehydrogenase family.</text>
</comment>
<evidence type="ECO:0000256" key="1">
    <source>
        <dbReference type="ARBA" id="ARBA00007358"/>
    </source>
</evidence>
<reference evidence="6" key="1">
    <citation type="journal article" date="2021" name="PeerJ">
        <title>Extensive microbial diversity within the chicken gut microbiome revealed by metagenomics and culture.</title>
        <authorList>
            <person name="Gilroy R."/>
            <person name="Ravi A."/>
            <person name="Getino M."/>
            <person name="Pursley I."/>
            <person name="Horton D.L."/>
            <person name="Alikhan N.F."/>
            <person name="Baker D."/>
            <person name="Gharbi K."/>
            <person name="Hall N."/>
            <person name="Watson M."/>
            <person name="Adriaenssens E.M."/>
            <person name="Foster-Nyarko E."/>
            <person name="Jarju S."/>
            <person name="Secka A."/>
            <person name="Antonio M."/>
            <person name="Oren A."/>
            <person name="Chaudhuri R.R."/>
            <person name="La Ragione R."/>
            <person name="Hildebrand F."/>
            <person name="Pallen M.J."/>
        </authorList>
    </citation>
    <scope>NUCLEOTIDE SEQUENCE</scope>
    <source>
        <strain evidence="6">CHK188-4685</strain>
    </source>
</reference>
<dbReference type="Pfam" id="PF00465">
    <property type="entry name" value="Fe-ADH"/>
    <property type="match status" value="1"/>
</dbReference>
<dbReference type="InterPro" id="IPR018211">
    <property type="entry name" value="ADH_Fe_CS"/>
</dbReference>
<evidence type="ECO:0000313" key="7">
    <source>
        <dbReference type="Proteomes" id="UP000886804"/>
    </source>
</evidence>
<dbReference type="Proteomes" id="UP000886804">
    <property type="component" value="Unassembled WGS sequence"/>
</dbReference>
<dbReference type="Pfam" id="PF25137">
    <property type="entry name" value="ADH_Fe_C"/>
    <property type="match status" value="1"/>
</dbReference>
<protein>
    <submittedName>
        <fullName evidence="6">Iron-containing alcohol dehydrogenase</fullName>
    </submittedName>
</protein>
<name>A0A9D2L6S6_9FIRM</name>
<feature type="domain" description="Fe-containing alcohol dehydrogenase-like C-terminal" evidence="5">
    <location>
        <begin position="189"/>
        <end position="384"/>
    </location>
</feature>
<accession>A0A9D2L6S6</accession>
<sequence>MKPFTFSVPQNIIMGAGSLKRLPEIAAKINKKKAYIISDPVLKQMGTVDACAGYLKEAGIESGEFTETEGNPSVETVEKAKEGFCQSGADFLVALGGGSAMDVAKAVGVVATYGGSITEYEGAQKVPGEIVPQIAIPTTAGTGSEVTAFSVITDHSRNYKLTVFSYQLLPAYVILDPELLATVPFSVAAACGMDAFIHAMESYISVDASPFTEAMSEKAMELIGQNIRRFVANRKDIEAASAMITGSMLAGIAFSWARLGDVHAMSHPVSAYYNVPHGVANSILLPVVTEFNMLTDQGKYHKIYNYIAPVKERSHTFRPEMLVEAIRRLNRELGIPETLSAFNPAITDEHFEAMAADAMKSGNIAANPRTTTIKDVIALYKKAL</sequence>
<dbReference type="InterPro" id="IPR039697">
    <property type="entry name" value="Alcohol_dehydrogenase_Fe"/>
</dbReference>
<dbReference type="InterPro" id="IPR056798">
    <property type="entry name" value="ADH_Fe_C"/>
</dbReference>
<evidence type="ECO:0000259" key="5">
    <source>
        <dbReference type="Pfam" id="PF25137"/>
    </source>
</evidence>